<name>A0A421CT12_9EURO</name>
<dbReference type="EMBL" id="NIDN02000444">
    <property type="protein sequence ID" value="RLL93033.1"/>
    <property type="molecule type" value="Genomic_DNA"/>
</dbReference>
<dbReference type="OrthoDB" id="2156052at2759"/>
<protein>
    <recommendedName>
        <fullName evidence="4">Protein kinase domain-containing protein</fullName>
    </recommendedName>
</protein>
<keyword evidence="3" id="KW-1185">Reference proteome</keyword>
<dbReference type="STRING" id="1245748.A0A421CT12"/>
<organism evidence="2 3">
    <name type="scientific">Aspergillus turcosus</name>
    <dbReference type="NCBI Taxonomy" id="1245748"/>
    <lineage>
        <taxon>Eukaryota</taxon>
        <taxon>Fungi</taxon>
        <taxon>Dikarya</taxon>
        <taxon>Ascomycota</taxon>
        <taxon>Pezizomycotina</taxon>
        <taxon>Eurotiomycetes</taxon>
        <taxon>Eurotiomycetidae</taxon>
        <taxon>Eurotiales</taxon>
        <taxon>Aspergillaceae</taxon>
        <taxon>Aspergillus</taxon>
        <taxon>Aspergillus subgen. Fumigati</taxon>
    </lineage>
</organism>
<proteinExistence type="predicted"/>
<sequence>MEPAQTQLARAVPALQRNAGTTNPSIHNDRLALAFMSPWNSFVSDAFQVFQEAQINHQVPVHDETELYTVGNELGLSGRFVRNICDPVMKALKPLPRMASIRFADFQAISTSEQNVPDVCLGLIAVDPTPDNVHLVGEFKTPWTIPDAHLHLNRNTSYRLEPLIGQLVAQMRMCSLRFAFLSTYNSTVFVKRAADASFLLSTPIKHDALQPSLRQLFAGFCLMALSNPKYSESPSFQERTLRGPPPLRVSARLRRNPDYPPLSSPNELDSVTSNSVIVNTDRSPPTVVNCVRQLSDPTVNSKATWLATINGTPVILKCWQLEYDELFDAEAAVYDRVWTQRPAGLDNFTKWILRGEIVCSSIFPSGYALVLEHRDGMRLDRLWRTLSEIERAHVQSQCLNGINALRQVAVRLDDAGMHNILYSRESGVVTLLDFESAQEVGHSVVPPYYEMDAIFGSDLLVAPAGLNPAYKCTTIDQGSGVGAGKSGCLHLPLGRGWMARVKVKLEELRKNLDEMEEIACSTDF</sequence>
<evidence type="ECO:0000256" key="1">
    <source>
        <dbReference type="SAM" id="MobiDB-lite"/>
    </source>
</evidence>
<feature type="region of interest" description="Disordered" evidence="1">
    <location>
        <begin position="231"/>
        <end position="267"/>
    </location>
</feature>
<dbReference type="AlphaFoldDB" id="A0A421CT12"/>
<dbReference type="Proteomes" id="UP000215289">
    <property type="component" value="Unassembled WGS sequence"/>
</dbReference>
<accession>A0A421CT12</accession>
<dbReference type="SUPFAM" id="SSF56112">
    <property type="entry name" value="Protein kinase-like (PK-like)"/>
    <property type="match status" value="1"/>
</dbReference>
<gene>
    <name evidence="2" type="ORF">CFD26_101316</name>
</gene>
<comment type="caution">
    <text evidence="2">The sequence shown here is derived from an EMBL/GenBank/DDBJ whole genome shotgun (WGS) entry which is preliminary data.</text>
</comment>
<reference evidence="2 3" key="1">
    <citation type="submission" date="2018-08" db="EMBL/GenBank/DDBJ databases">
        <title>Draft genome sequences of two Aspergillus turcosus clinical strains isolated from bronchoalveolar lavage fluid: one azole-susceptible and the other azole-resistant.</title>
        <authorList>
            <person name="Parent-Michaud M."/>
            <person name="Dufresne P.J."/>
            <person name="Fournier E."/>
            <person name="Martineau C."/>
            <person name="Moreira S."/>
            <person name="Perkins V."/>
            <person name="De Repentigny L."/>
            <person name="Dufresne S.F."/>
        </authorList>
    </citation>
    <scope>NUCLEOTIDE SEQUENCE [LARGE SCALE GENOMIC DNA]</scope>
    <source>
        <strain evidence="2">HMR AF 1038</strain>
    </source>
</reference>
<dbReference type="InterPro" id="IPR011009">
    <property type="entry name" value="Kinase-like_dom_sf"/>
</dbReference>
<evidence type="ECO:0000313" key="2">
    <source>
        <dbReference type="EMBL" id="RLL93033.1"/>
    </source>
</evidence>
<evidence type="ECO:0008006" key="4">
    <source>
        <dbReference type="Google" id="ProtNLM"/>
    </source>
</evidence>
<evidence type="ECO:0000313" key="3">
    <source>
        <dbReference type="Proteomes" id="UP000215289"/>
    </source>
</evidence>